<dbReference type="InterPro" id="IPR013083">
    <property type="entry name" value="Znf_RING/FYVE/PHD"/>
</dbReference>
<name>B0ESN9_ENTDS</name>
<keyword evidence="19" id="KW-1185">Reference proteome</keyword>
<comment type="subcellular location">
    <subcellularLocation>
        <location evidence="2">Membrane</location>
        <topology evidence="2">Single-pass membrane protein</topology>
    </subcellularLocation>
</comment>
<evidence type="ECO:0000256" key="7">
    <source>
        <dbReference type="ARBA" id="ARBA00022723"/>
    </source>
</evidence>
<comment type="pathway">
    <text evidence="3">Protein modification; protein ubiquitination.</text>
</comment>
<dbReference type="Gene3D" id="3.30.40.10">
    <property type="entry name" value="Zinc/RING finger domain, C3HC4 (zinc finger)"/>
    <property type="match status" value="1"/>
</dbReference>
<dbReference type="PANTHER" id="PTHR11685">
    <property type="entry name" value="RBR FAMILY RING FINGER AND IBR DOMAIN-CONTAINING"/>
    <property type="match status" value="1"/>
</dbReference>
<accession>B0ESN9</accession>
<keyword evidence="5" id="KW-0808">Transferase</keyword>
<dbReference type="Proteomes" id="UP000008076">
    <property type="component" value="Unassembled WGS sequence"/>
</dbReference>
<keyword evidence="8" id="KW-0677">Repeat</keyword>
<dbReference type="InterPro" id="IPR002867">
    <property type="entry name" value="IBR_dom"/>
</dbReference>
<keyword evidence="7" id="KW-0479">Metal-binding</keyword>
<evidence type="ECO:0000256" key="12">
    <source>
        <dbReference type="ARBA" id="ARBA00022989"/>
    </source>
</evidence>
<dbReference type="GO" id="GO:0016567">
    <property type="term" value="P:protein ubiquitination"/>
    <property type="evidence" value="ECO:0007669"/>
    <property type="project" value="InterPro"/>
</dbReference>
<keyword evidence="12" id="KW-1133">Transmembrane helix</keyword>
<reference evidence="19" key="1">
    <citation type="submission" date="2007-12" db="EMBL/GenBank/DDBJ databases">
        <title>Annotation of Entamoeba dispar SAW760.</title>
        <authorList>
            <person name="Lorenzi H."/>
            <person name="Inman J."/>
            <person name="Schobel S."/>
            <person name="Amedeo P."/>
            <person name="Caler E."/>
        </authorList>
    </citation>
    <scope>NUCLEOTIDE SEQUENCE [LARGE SCALE GENOMIC DNA]</scope>
    <source>
        <strain evidence="19">ATCC PRA-260 / SAW760</strain>
    </source>
</reference>
<dbReference type="EMBL" id="DS550700">
    <property type="protein sequence ID" value="EDR22466.1"/>
    <property type="molecule type" value="Genomic_DNA"/>
</dbReference>
<dbReference type="OMA" id="PKEQCFP"/>
<evidence type="ECO:0000313" key="19">
    <source>
        <dbReference type="Proteomes" id="UP000008076"/>
    </source>
</evidence>
<evidence type="ECO:0000256" key="2">
    <source>
        <dbReference type="ARBA" id="ARBA00004167"/>
    </source>
</evidence>
<dbReference type="GO" id="GO:0031090">
    <property type="term" value="C:organelle membrane"/>
    <property type="evidence" value="ECO:0007669"/>
    <property type="project" value="UniProtKB-ARBA"/>
</dbReference>
<dbReference type="FunFam" id="3.30.40.10:FF:000051">
    <property type="entry name" value="RBR-type E3 ubiquitin transferase"/>
    <property type="match status" value="1"/>
</dbReference>
<feature type="domain" description="RING-type" evidence="17">
    <location>
        <begin position="253"/>
        <end position="468"/>
    </location>
</feature>
<dbReference type="PROSITE" id="PS50089">
    <property type="entry name" value="ZF_RING_2"/>
    <property type="match status" value="1"/>
</dbReference>
<keyword evidence="6" id="KW-0812">Transmembrane</keyword>
<feature type="domain" description="RING-type" evidence="16">
    <location>
        <begin position="257"/>
        <end position="290"/>
    </location>
</feature>
<evidence type="ECO:0000256" key="10">
    <source>
        <dbReference type="ARBA" id="ARBA00022786"/>
    </source>
</evidence>
<dbReference type="InterPro" id="IPR017907">
    <property type="entry name" value="Znf_RING_CS"/>
</dbReference>
<protein>
    <recommendedName>
        <fullName evidence="4">RBR-type E3 ubiquitin transferase</fullName>
        <ecNumber evidence="4">2.3.2.31</ecNumber>
    </recommendedName>
</protein>
<evidence type="ECO:0000256" key="14">
    <source>
        <dbReference type="ARBA" id="ARBA00044508"/>
    </source>
</evidence>
<dbReference type="GO" id="GO:0061630">
    <property type="term" value="F:ubiquitin protein ligase activity"/>
    <property type="evidence" value="ECO:0007669"/>
    <property type="project" value="UniProtKB-EC"/>
</dbReference>
<keyword evidence="11" id="KW-0862">Zinc</keyword>
<evidence type="ECO:0000256" key="4">
    <source>
        <dbReference type="ARBA" id="ARBA00012251"/>
    </source>
</evidence>
<dbReference type="SMART" id="SM00184">
    <property type="entry name" value="RING"/>
    <property type="match status" value="2"/>
</dbReference>
<keyword evidence="13" id="KW-0472">Membrane</keyword>
<dbReference type="InterPro" id="IPR001841">
    <property type="entry name" value="Znf_RING"/>
</dbReference>
<organism evidence="19">
    <name type="scientific">Entamoeba dispar (strain ATCC PRA-260 / SAW760)</name>
    <dbReference type="NCBI Taxonomy" id="370354"/>
    <lineage>
        <taxon>Eukaryota</taxon>
        <taxon>Amoebozoa</taxon>
        <taxon>Evosea</taxon>
        <taxon>Archamoebae</taxon>
        <taxon>Mastigamoebida</taxon>
        <taxon>Entamoebidae</taxon>
        <taxon>Entamoeba</taxon>
    </lineage>
</organism>
<dbReference type="Pfam" id="PF01485">
    <property type="entry name" value="IBR"/>
    <property type="match status" value="1"/>
</dbReference>
<dbReference type="GO" id="GO:0005737">
    <property type="term" value="C:cytoplasm"/>
    <property type="evidence" value="ECO:0007669"/>
    <property type="project" value="UniProtKB-ARBA"/>
</dbReference>
<sequence>MIVTMNEETKEILSKLPISSYRKKIIDQVECLEKTQSLQIILSEIQDNSQLFDVVDPIVLSLMYDYGLNRTKLQERFFDDDNFLKKNGYSQKVREWFAPKEQCFPSDYLSLKFVQYCGYSFEEESILNLMGRNFNRVISIGALKLNNGIISDALERLNKNFVGVIEHLRNDLLIFRGKILPPRTTLMEAPILSISPNFYYDLAIRVLSEKDIIEAIKNPIKLPNDLKIWFKELEKKWKIFQGEREKKIEEEEKVETCEVCYEDKLPEEMIINRCGHSFCKECVIEHILTCMKENGKGIGNLKCLNSGCKCCITIDIVRSLVDDYTFYKYCELLISSFIERDKEIICKYCSNEKCGKLLHYKREYFGGAVTAICSCQNNMCLLCGSANHRPATCKMWKNWQELMQRDGLNLKWIRENSRPCPSCKTFIEKNGGCQWMSCYKCHCFFCWICMQITNDHQHKIGQECVTYVPIKHENNYISEETLNYITHYDLQNVGIKEAVERNKLIIQIINKRKNIASTLAPLYEASLVEIDAHTILRNLFVYGHSKKEKKELIEFQQKKFQLQAELLTKRIQFLLKIEGINLQMMSDLVQFVKPIKESFDKIVLSIEEELEEE</sequence>
<dbReference type="eggNOG" id="KOG1815">
    <property type="taxonomic scope" value="Eukaryota"/>
</dbReference>
<dbReference type="InterPro" id="IPR044066">
    <property type="entry name" value="TRIAD_supradom"/>
</dbReference>
<evidence type="ECO:0000256" key="13">
    <source>
        <dbReference type="ARBA" id="ARBA00023136"/>
    </source>
</evidence>
<dbReference type="GeneID" id="5886285"/>
<dbReference type="InterPro" id="IPR031127">
    <property type="entry name" value="E3_UB_ligase_RBR"/>
</dbReference>
<dbReference type="KEGG" id="edi:EDI_039640"/>
<dbReference type="CDD" id="cd20354">
    <property type="entry name" value="Rcat_RBR_RNF14"/>
    <property type="match status" value="1"/>
</dbReference>
<dbReference type="EC" id="2.3.2.31" evidence="4"/>
<dbReference type="PROSITE" id="PS51873">
    <property type="entry name" value="TRIAD"/>
    <property type="match status" value="1"/>
</dbReference>
<evidence type="ECO:0000256" key="5">
    <source>
        <dbReference type="ARBA" id="ARBA00022679"/>
    </source>
</evidence>
<dbReference type="InterPro" id="IPR047548">
    <property type="entry name" value="Rcat_RBR_RNF14"/>
</dbReference>
<dbReference type="PROSITE" id="PS00518">
    <property type="entry name" value="ZF_RING_1"/>
    <property type="match status" value="1"/>
</dbReference>
<evidence type="ECO:0000259" key="17">
    <source>
        <dbReference type="PROSITE" id="PS51873"/>
    </source>
</evidence>
<dbReference type="SUPFAM" id="SSF57850">
    <property type="entry name" value="RING/U-box"/>
    <property type="match status" value="2"/>
</dbReference>
<evidence type="ECO:0000256" key="9">
    <source>
        <dbReference type="ARBA" id="ARBA00022771"/>
    </source>
</evidence>
<comment type="catalytic activity">
    <reaction evidence="1">
        <text>[E2 ubiquitin-conjugating enzyme]-S-ubiquitinyl-L-cysteine + [acceptor protein]-L-lysine = [E2 ubiquitin-conjugating enzyme]-L-cysteine + [acceptor protein]-N(6)-ubiquitinyl-L-lysine.</text>
        <dbReference type="EC" id="2.3.2.31"/>
    </reaction>
</comment>
<dbReference type="VEuPathDB" id="AmoebaDB:EDI_039640"/>
<dbReference type="OrthoDB" id="10009520at2759"/>
<gene>
    <name evidence="18" type="ORF">EDI_039640</name>
</gene>
<evidence type="ECO:0000256" key="6">
    <source>
        <dbReference type="ARBA" id="ARBA00022692"/>
    </source>
</evidence>
<dbReference type="Gene3D" id="1.20.120.1750">
    <property type="match status" value="1"/>
</dbReference>
<evidence type="ECO:0000256" key="3">
    <source>
        <dbReference type="ARBA" id="ARBA00004906"/>
    </source>
</evidence>
<dbReference type="GO" id="GO:0008270">
    <property type="term" value="F:zinc ion binding"/>
    <property type="evidence" value="ECO:0007669"/>
    <property type="project" value="UniProtKB-KW"/>
</dbReference>
<evidence type="ECO:0000256" key="8">
    <source>
        <dbReference type="ARBA" id="ARBA00022737"/>
    </source>
</evidence>
<dbReference type="RefSeq" id="XP_001741093.1">
    <property type="nucleotide sequence ID" value="XM_001741041.1"/>
</dbReference>
<evidence type="ECO:0000256" key="1">
    <source>
        <dbReference type="ARBA" id="ARBA00001798"/>
    </source>
</evidence>
<dbReference type="AlphaFoldDB" id="B0ESN9"/>
<evidence type="ECO:0000313" key="18">
    <source>
        <dbReference type="EMBL" id="EDR22466.1"/>
    </source>
</evidence>
<evidence type="ECO:0000256" key="15">
    <source>
        <dbReference type="PROSITE-ProRule" id="PRU00175"/>
    </source>
</evidence>
<proteinExistence type="inferred from homology"/>
<comment type="similarity">
    <text evidence="14">Belongs to the RBR family. RNF14 subfamily.</text>
</comment>
<keyword evidence="9 15" id="KW-0863">Zinc-finger</keyword>
<dbReference type="InterPro" id="IPR054694">
    <property type="entry name" value="Parkin-like_IBR"/>
</dbReference>
<evidence type="ECO:0000259" key="16">
    <source>
        <dbReference type="PROSITE" id="PS50089"/>
    </source>
</evidence>
<keyword evidence="10" id="KW-0833">Ubl conjugation pathway</keyword>
<evidence type="ECO:0000256" key="11">
    <source>
        <dbReference type="ARBA" id="ARBA00022833"/>
    </source>
</evidence>
<dbReference type="Pfam" id="PF22605">
    <property type="entry name" value="IBR_2"/>
    <property type="match status" value="1"/>
</dbReference>